<name>A0A0H4T2Y9_9EURY</name>
<keyword evidence="4 6" id="KW-0689">Ribosomal protein</keyword>
<organism evidence="7">
    <name type="scientific">uncultured euryarchaeote Rifle_16ft_4_minimus_14142</name>
    <dbReference type="NCBI Taxonomy" id="1665188"/>
    <lineage>
        <taxon>Archaea</taxon>
        <taxon>Methanobacteriati</taxon>
        <taxon>Methanobacteriota</taxon>
        <taxon>environmental samples</taxon>
    </lineage>
</organism>
<dbReference type="PRINTS" id="PR00058">
    <property type="entry name" value="RIBOSOMALL5"/>
</dbReference>
<dbReference type="Gene3D" id="3.30.420.100">
    <property type="match status" value="1"/>
</dbReference>
<dbReference type="HAMAP" id="MF_01337_A">
    <property type="entry name" value="Ribosomal_uL18_A"/>
    <property type="match status" value="1"/>
</dbReference>
<gene>
    <name evidence="7" type="primary">rpl18p</name>
    <name evidence="6" type="synonym">rpl18</name>
</gene>
<comment type="similarity">
    <text evidence="1 6">Belongs to the universal ribosomal protein uL18 family.</text>
</comment>
<dbReference type="PANTHER" id="PTHR23410:SF12">
    <property type="entry name" value="LARGE RIBOSOMAL SUBUNIT PROTEIN UL18"/>
    <property type="match status" value="1"/>
</dbReference>
<dbReference type="GO" id="GO:0006412">
    <property type="term" value="P:translation"/>
    <property type="evidence" value="ECO:0007669"/>
    <property type="project" value="UniProtKB-UniRule"/>
</dbReference>
<keyword evidence="5 6" id="KW-0687">Ribonucleoprotein</keyword>
<sequence length="172" mass="18689">MANGPRYAVKFRRRREGKTDYRRRLALLKSHQTRMVVRRTNTRTIVQFVDFDPKGDIVRAAATSQELKAFGWPQGHSNTPSSYLAGLLAARRAVKAGVKEAVLDLGLSMPVGGGGLFAALKGALDGGVKVPHAPDVLPAKERLEGAHINPSLKAPFDAARKQILGDERGDRP</sequence>
<dbReference type="GO" id="GO:0003735">
    <property type="term" value="F:structural constituent of ribosome"/>
    <property type="evidence" value="ECO:0007669"/>
    <property type="project" value="InterPro"/>
</dbReference>
<evidence type="ECO:0000256" key="5">
    <source>
        <dbReference type="ARBA" id="ARBA00023274"/>
    </source>
</evidence>
<comment type="subunit">
    <text evidence="6">Part of the 50S ribosomal subunit. Contacts the 5S and 23S rRNAs.</text>
</comment>
<comment type="function">
    <text evidence="6">This is one of the proteins that bind and probably mediate the attachment of the 5S RNA into the large ribosomal subunit, where it forms part of the central protuberance.</text>
</comment>
<evidence type="ECO:0000256" key="2">
    <source>
        <dbReference type="ARBA" id="ARBA00022730"/>
    </source>
</evidence>
<evidence type="ECO:0000256" key="4">
    <source>
        <dbReference type="ARBA" id="ARBA00022980"/>
    </source>
</evidence>
<dbReference type="SUPFAM" id="SSF53137">
    <property type="entry name" value="Translational machinery components"/>
    <property type="match status" value="1"/>
</dbReference>
<dbReference type="InterPro" id="IPR005485">
    <property type="entry name" value="Rbsml_uL18_euk_arch"/>
</dbReference>
<accession>A0A0H4T2Y9</accession>
<evidence type="ECO:0000256" key="1">
    <source>
        <dbReference type="ARBA" id="ARBA00007116"/>
    </source>
</evidence>
<dbReference type="EMBL" id="KT006949">
    <property type="protein sequence ID" value="AKQ01055.1"/>
    <property type="molecule type" value="Genomic_DNA"/>
</dbReference>
<proteinExistence type="inferred from homology"/>
<dbReference type="InterPro" id="IPR057267">
    <property type="entry name" value="Rbsml_uL18_arch"/>
</dbReference>
<dbReference type="InterPro" id="IPR057268">
    <property type="entry name" value="Ribosomal_L18"/>
</dbReference>
<dbReference type="AlphaFoldDB" id="A0A0H4T2Y9"/>
<keyword evidence="3 6" id="KW-0694">RNA-binding</keyword>
<evidence type="ECO:0000256" key="3">
    <source>
        <dbReference type="ARBA" id="ARBA00022884"/>
    </source>
</evidence>
<protein>
    <recommendedName>
        <fullName evidence="6">Large ribosomal subunit protein uL18</fullName>
    </recommendedName>
</protein>
<evidence type="ECO:0000313" key="7">
    <source>
        <dbReference type="EMBL" id="AKQ01055.1"/>
    </source>
</evidence>
<dbReference type="NCBIfam" id="NF006342">
    <property type="entry name" value="PRK08569.1"/>
    <property type="match status" value="1"/>
</dbReference>
<evidence type="ECO:0000256" key="6">
    <source>
        <dbReference type="HAMAP-Rule" id="MF_01337"/>
    </source>
</evidence>
<dbReference type="Pfam" id="PF17144">
    <property type="entry name" value="Ribosomal_L5e"/>
    <property type="match status" value="1"/>
</dbReference>
<dbReference type="GO" id="GO:0022625">
    <property type="term" value="C:cytosolic large ribosomal subunit"/>
    <property type="evidence" value="ECO:0007669"/>
    <property type="project" value="TreeGrafter"/>
</dbReference>
<keyword evidence="2 6" id="KW-0699">rRNA-binding</keyword>
<dbReference type="GO" id="GO:0008097">
    <property type="term" value="F:5S rRNA binding"/>
    <property type="evidence" value="ECO:0007669"/>
    <property type="project" value="InterPro"/>
</dbReference>
<dbReference type="CDD" id="cd00432">
    <property type="entry name" value="Ribosomal_L18_L5e"/>
    <property type="match status" value="1"/>
</dbReference>
<dbReference type="GO" id="GO:0000027">
    <property type="term" value="P:ribosomal large subunit assembly"/>
    <property type="evidence" value="ECO:0007669"/>
    <property type="project" value="TreeGrafter"/>
</dbReference>
<reference evidence="7" key="1">
    <citation type="journal article" date="2015" name="ISME J.">
        <title>Aquifer environment selects for microbial species cohorts in sediment and groundwater.</title>
        <authorList>
            <person name="Hug L.A."/>
            <person name="Thomas B.C."/>
            <person name="Brown C.T."/>
            <person name="Frischkorn K.R."/>
            <person name="Williams K.H."/>
            <person name="Tringe S.G."/>
            <person name="Banfield J.F."/>
        </authorList>
    </citation>
    <scope>NUCLEOTIDE SEQUENCE</scope>
</reference>
<dbReference type="PANTHER" id="PTHR23410">
    <property type="entry name" value="RIBOSOMAL PROTEIN L5-RELATED"/>
    <property type="match status" value="1"/>
</dbReference>